<evidence type="ECO:0008006" key="3">
    <source>
        <dbReference type="Google" id="ProtNLM"/>
    </source>
</evidence>
<reference evidence="1 2" key="1">
    <citation type="submission" date="2023-09" db="EMBL/GenBank/DDBJ databases">
        <title>Multi-omics analysis of a traditional fermented food reveals byproduct-associated fungal strains for waste-to-food upcycling.</title>
        <authorList>
            <consortium name="Lawrence Berkeley National Laboratory"/>
            <person name="Rekdal V.M."/>
            <person name="Villalobos-Escobedo J.M."/>
            <person name="Rodriguez-Valeron N."/>
            <person name="Garcia M.O."/>
            <person name="Vasquez D.P."/>
            <person name="Damayanti I."/>
            <person name="Sorensen P.M."/>
            <person name="Baidoo E.E."/>
            <person name="De Carvalho A.C."/>
            <person name="Riley R."/>
            <person name="Lipzen A."/>
            <person name="He G."/>
            <person name="Yan M."/>
            <person name="Haridas S."/>
            <person name="Daum C."/>
            <person name="Yoshinaga Y."/>
            <person name="Ng V."/>
            <person name="Grigoriev I.V."/>
            <person name="Munk R."/>
            <person name="Nuraida L."/>
            <person name="Wijaya C.H."/>
            <person name="Morales P.-C."/>
            <person name="Keasling J.D."/>
        </authorList>
    </citation>
    <scope>NUCLEOTIDE SEQUENCE [LARGE SCALE GENOMIC DNA]</scope>
    <source>
        <strain evidence="1 2">FGSC 2613</strain>
    </source>
</reference>
<accession>A0ABR3D4F0</accession>
<comment type="caution">
    <text evidence="1">The sequence shown here is derived from an EMBL/GenBank/DDBJ whole genome shotgun (WGS) entry which is preliminary data.</text>
</comment>
<sequence>MADPLSIAGLVTGVVSLGIQLHNDLNIFLDIVKNRDEDIAKLTRQAATMAHALDAIDRSLQNSNQTKTGVVDSAAIIPLLDASRQELLLLQQEVASLTKTSKGQKPKASVVVDFAKATTQKLKYPRQRAKIEKLEEGLDKANTTLQLALDAFGLSELSSIKSNTEAMVHGLSHVQKALPDVEACVSELSEKLMATSQVATQSIQNIEAILNLAISSHQSDLEQFGQAQFNEFSQIKQLIQDLALRMDANASTGSKDIEVNRNLACLVSKPSALKVLCDEYSNQQPQSEYPSDANAWSACTCQRRRIATRRSVDWGPFRLSAESKVELAHHESCQWAQFDTSKRSKAIRLAYRGFTRLLRHAVVINFCLNHGAGGFSFGPGLVHYPVMDERVYPPFRLVRYVGQAMQTLTEPAFGSFPSRKRTSQGKISPLSLKHSVLKAFSVHISRACCNRTIVPRAINTRGQTLLHCISRIIESDACGGLIELKSSWTPSMVASVHEVLSTLIMCNVPLTVHDDLGSLAHLTIANSIRTTDENLLASMTGILRLFTPEDIDIDPLKAKDQSDIFSPRLDFLKPLSEPWIFSKAFGSNELGTAVLQQNISAVRSLLSRSPSLAFERDLNGMTPIHYAVLWKDGLSLLLEQVPVENFTEDLAWDIFQYALSAGQRNHAHACSKSCQCSDWFMQVLYHEETCFESCHCFEYIMLFLDHSWYFAPCSSRGRDDGTLGLIMKQSSLATQKKFLLHLKQARLELVPHSFQSETVHSIIDHLQEMAAKCPPAARRARIQAAVDSFNIYQYIKDAKTADAAWQSGFQEVNYHAATDSPVLARSNHSEDYVLWLLDHDADPFQPLYDTQKQKASILAAHKAIHCIGYPEQNWSDDIDDWELSGLRLAAQEVARRLCCKAATDSCLCACSSNGCTPFLILLRNLIHPSFCNSDSTSPRPEDYAYEFRNVRTILYENDGFVCQYDGQFHEALRLFTFTTLGIRHTCCKKDGHHNDDDAKEIREEDSELVGILETLMEQWEDVRFKSTEDFWRFLKGGWVIRLNEVFEGMHQMGQSEEHKVQLKKLGVQLHAPVAKSKATKPRVRTKGFIWLEESFWLDLLDTVAKGGNTRWFDGILEDARRTEMGHMLRGRYIEEDEDWGKEWDWE</sequence>
<protein>
    <recommendedName>
        <fullName evidence="3">Fungal N-terminal domain-containing protein</fullName>
    </recommendedName>
</protein>
<dbReference type="EMBL" id="JAVLET010000009">
    <property type="protein sequence ID" value="KAL0467575.1"/>
    <property type="molecule type" value="Genomic_DNA"/>
</dbReference>
<name>A0ABR3D4F0_NEUIN</name>
<organism evidence="1 2">
    <name type="scientific">Neurospora intermedia</name>
    <dbReference type="NCBI Taxonomy" id="5142"/>
    <lineage>
        <taxon>Eukaryota</taxon>
        <taxon>Fungi</taxon>
        <taxon>Dikarya</taxon>
        <taxon>Ascomycota</taxon>
        <taxon>Pezizomycotina</taxon>
        <taxon>Sordariomycetes</taxon>
        <taxon>Sordariomycetidae</taxon>
        <taxon>Sordariales</taxon>
        <taxon>Sordariaceae</taxon>
        <taxon>Neurospora</taxon>
    </lineage>
</organism>
<keyword evidence="2" id="KW-1185">Reference proteome</keyword>
<dbReference type="Proteomes" id="UP001451303">
    <property type="component" value="Unassembled WGS sequence"/>
</dbReference>
<proteinExistence type="predicted"/>
<evidence type="ECO:0000313" key="2">
    <source>
        <dbReference type="Proteomes" id="UP001451303"/>
    </source>
</evidence>
<gene>
    <name evidence="1" type="ORF">QR685DRAFT_532812</name>
</gene>
<evidence type="ECO:0000313" key="1">
    <source>
        <dbReference type="EMBL" id="KAL0467575.1"/>
    </source>
</evidence>